<dbReference type="EMBL" id="JAACJL010000044">
    <property type="protein sequence ID" value="KAF4615245.1"/>
    <property type="molecule type" value="Genomic_DNA"/>
</dbReference>
<evidence type="ECO:0000259" key="3">
    <source>
        <dbReference type="Pfam" id="PF20772"/>
    </source>
</evidence>
<keyword evidence="5" id="KW-1185">Reference proteome</keyword>
<protein>
    <recommendedName>
        <fullName evidence="6">YebC-like protein</fullName>
    </recommendedName>
</protein>
<dbReference type="InterPro" id="IPR049083">
    <property type="entry name" value="TACO1_YebC_N"/>
</dbReference>
<evidence type="ECO:0000259" key="2">
    <source>
        <dbReference type="Pfam" id="PF01709"/>
    </source>
</evidence>
<evidence type="ECO:0000313" key="4">
    <source>
        <dbReference type="EMBL" id="KAF4615245.1"/>
    </source>
</evidence>
<feature type="domain" description="TACO1/YebC-like second and third" evidence="2">
    <location>
        <begin position="128"/>
        <end position="296"/>
    </location>
</feature>
<comment type="caution">
    <text evidence="4">The sequence shown here is derived from an EMBL/GenBank/DDBJ whole genome shotgun (WGS) entry which is preliminary data.</text>
</comment>
<sequence length="302" mass="33374">MQSLLFRSSRIFLPRAPVRSFSVHQPLQAGHNKWSKIKDKKGAADAQKSILYTKINRVRDSLPLLSENLANIGFQEIGIAVKIGGSADPEKNIQLSTVLKKAKDLGVPKDNIEKALANAAKGKEQNGERLVYEALAEKTVGLVIECITDNTNRTIHNVREILTKHSAHMTPVNFMFNRRGCVTVSLDGNAPEHLDGLMAAVENDATDVDEMPVSLAQHSPEEEQTFWVFCEPESLAALEESIEKVGEKLGATIKSSEIAHVPVDRNPKVDEDVREKVRDLVDDLEADGDISKVWTSLDYPMS</sequence>
<evidence type="ECO:0000256" key="1">
    <source>
        <dbReference type="ARBA" id="ARBA00008724"/>
    </source>
</evidence>
<dbReference type="GO" id="GO:0005739">
    <property type="term" value="C:mitochondrion"/>
    <property type="evidence" value="ECO:0007669"/>
    <property type="project" value="TreeGrafter"/>
</dbReference>
<dbReference type="InterPro" id="IPR017856">
    <property type="entry name" value="Integrase-like_N"/>
</dbReference>
<proteinExistence type="inferred from homology"/>
<dbReference type="Pfam" id="PF01709">
    <property type="entry name" value="Transcrip_reg"/>
    <property type="match status" value="1"/>
</dbReference>
<dbReference type="PANTHER" id="PTHR12532:SF0">
    <property type="entry name" value="TRANSLATIONAL ACTIVATOR OF CYTOCHROME C OXIDASE 1"/>
    <property type="match status" value="1"/>
</dbReference>
<dbReference type="InterPro" id="IPR026564">
    <property type="entry name" value="Transcrip_reg_TACO1-like_dom3"/>
</dbReference>
<dbReference type="SUPFAM" id="SSF75625">
    <property type="entry name" value="YebC-like"/>
    <property type="match status" value="1"/>
</dbReference>
<dbReference type="PANTHER" id="PTHR12532">
    <property type="entry name" value="TRANSLATIONAL ACTIVATOR OF CYTOCHROME C OXIDASE 1"/>
    <property type="match status" value="1"/>
</dbReference>
<comment type="similarity">
    <text evidence="1">Belongs to the TACO1 family.</text>
</comment>
<dbReference type="AlphaFoldDB" id="A0A8H4QPY6"/>
<dbReference type="InterPro" id="IPR002876">
    <property type="entry name" value="Transcrip_reg_TACO1-like"/>
</dbReference>
<dbReference type="InterPro" id="IPR048300">
    <property type="entry name" value="TACO1_YebC-like_2nd/3rd_dom"/>
</dbReference>
<dbReference type="Gene3D" id="1.10.10.200">
    <property type="match status" value="1"/>
</dbReference>
<dbReference type="Pfam" id="PF20772">
    <property type="entry name" value="TACO1_YebC_N"/>
    <property type="match status" value="1"/>
</dbReference>
<evidence type="ECO:0000313" key="5">
    <source>
        <dbReference type="Proteomes" id="UP000521872"/>
    </source>
</evidence>
<reference evidence="4 5" key="1">
    <citation type="submission" date="2019-12" db="EMBL/GenBank/DDBJ databases">
        <authorList>
            <person name="Floudas D."/>
            <person name="Bentzer J."/>
            <person name="Ahren D."/>
            <person name="Johansson T."/>
            <person name="Persson P."/>
            <person name="Tunlid A."/>
        </authorList>
    </citation>
    <scope>NUCLEOTIDE SEQUENCE [LARGE SCALE GENOMIC DNA]</scope>
    <source>
        <strain evidence="4 5">CBS 102.39</strain>
    </source>
</reference>
<feature type="domain" description="TACO1/YebC-like N-terminal" evidence="3">
    <location>
        <begin position="75"/>
        <end position="121"/>
    </location>
</feature>
<evidence type="ECO:0008006" key="6">
    <source>
        <dbReference type="Google" id="ProtNLM"/>
    </source>
</evidence>
<accession>A0A8H4QPY6</accession>
<name>A0A8H4QPY6_9AGAR</name>
<dbReference type="Proteomes" id="UP000521872">
    <property type="component" value="Unassembled WGS sequence"/>
</dbReference>
<dbReference type="InterPro" id="IPR029072">
    <property type="entry name" value="YebC-like"/>
</dbReference>
<organism evidence="4 5">
    <name type="scientific">Agrocybe pediades</name>
    <dbReference type="NCBI Taxonomy" id="84607"/>
    <lineage>
        <taxon>Eukaryota</taxon>
        <taxon>Fungi</taxon>
        <taxon>Dikarya</taxon>
        <taxon>Basidiomycota</taxon>
        <taxon>Agaricomycotina</taxon>
        <taxon>Agaricomycetes</taxon>
        <taxon>Agaricomycetidae</taxon>
        <taxon>Agaricales</taxon>
        <taxon>Agaricineae</taxon>
        <taxon>Strophariaceae</taxon>
        <taxon>Agrocybe</taxon>
    </lineage>
</organism>
<dbReference type="Gene3D" id="3.30.70.980">
    <property type="match status" value="2"/>
</dbReference>
<gene>
    <name evidence="4" type="ORF">D9613_002777</name>
</gene>